<dbReference type="RefSeq" id="WP_236064857.1">
    <property type="nucleotide sequence ID" value="NZ_BNJK01000001.1"/>
</dbReference>
<protein>
    <submittedName>
        <fullName evidence="8">RNA polymerase subunit sigma</fullName>
    </submittedName>
</protein>
<dbReference type="GO" id="GO:0006352">
    <property type="term" value="P:DNA-templated transcription initiation"/>
    <property type="evidence" value="ECO:0007669"/>
    <property type="project" value="InterPro"/>
</dbReference>
<dbReference type="Gene3D" id="1.10.10.10">
    <property type="entry name" value="Winged helix-like DNA-binding domain superfamily/Winged helix DNA-binding domain"/>
    <property type="match status" value="1"/>
</dbReference>
<dbReference type="PANTHER" id="PTHR43133">
    <property type="entry name" value="RNA POLYMERASE ECF-TYPE SIGMA FACTO"/>
    <property type="match status" value="1"/>
</dbReference>
<dbReference type="GO" id="GO:0016987">
    <property type="term" value="F:sigma factor activity"/>
    <property type="evidence" value="ECO:0007669"/>
    <property type="project" value="UniProtKB-KW"/>
</dbReference>
<dbReference type="InterPro" id="IPR013249">
    <property type="entry name" value="RNA_pol_sigma70_r4_t2"/>
</dbReference>
<evidence type="ECO:0000313" key="8">
    <source>
        <dbReference type="EMBL" id="GHO91734.1"/>
    </source>
</evidence>
<evidence type="ECO:0000313" key="9">
    <source>
        <dbReference type="Proteomes" id="UP000597444"/>
    </source>
</evidence>
<dbReference type="CDD" id="cd06171">
    <property type="entry name" value="Sigma70_r4"/>
    <property type="match status" value="1"/>
</dbReference>
<accession>A0A8J3MY76</accession>
<evidence type="ECO:0000256" key="3">
    <source>
        <dbReference type="ARBA" id="ARBA00023082"/>
    </source>
</evidence>
<evidence type="ECO:0000256" key="4">
    <source>
        <dbReference type="ARBA" id="ARBA00023125"/>
    </source>
</evidence>
<keyword evidence="2" id="KW-0805">Transcription regulation</keyword>
<evidence type="ECO:0000259" key="6">
    <source>
        <dbReference type="Pfam" id="PF04542"/>
    </source>
</evidence>
<dbReference type="InterPro" id="IPR007627">
    <property type="entry name" value="RNA_pol_sigma70_r2"/>
</dbReference>
<sequence>MPQPYMVYMQASDAEFYQRYAPAIFAYLLRNVGSREDAEDLLLDVFLAVLEKRQSADVDEQRLATWIWVVARNKVVDHHRRSKHRTHRDLQTVRETLYENDEQAPEQMALKNEAYQRLHTTLRELPAFQRDIILLRFGHGLSCGEIATVFKKSEGAVRMALHRTLKLLRTLYTKNDEGGSL</sequence>
<feature type="domain" description="RNA polymerase sigma factor 70 region 4 type 2" evidence="7">
    <location>
        <begin position="116"/>
        <end position="168"/>
    </location>
</feature>
<dbReference type="PANTHER" id="PTHR43133:SF58">
    <property type="entry name" value="ECF RNA POLYMERASE SIGMA FACTOR SIGD"/>
    <property type="match status" value="1"/>
</dbReference>
<dbReference type="NCBIfam" id="TIGR02937">
    <property type="entry name" value="sigma70-ECF"/>
    <property type="match status" value="1"/>
</dbReference>
<dbReference type="GO" id="GO:0003677">
    <property type="term" value="F:DNA binding"/>
    <property type="evidence" value="ECO:0007669"/>
    <property type="project" value="UniProtKB-KW"/>
</dbReference>
<proteinExistence type="inferred from homology"/>
<feature type="domain" description="RNA polymerase sigma-70 region 2" evidence="6">
    <location>
        <begin position="16"/>
        <end position="83"/>
    </location>
</feature>
<dbReference type="SUPFAM" id="SSF88659">
    <property type="entry name" value="Sigma3 and sigma4 domains of RNA polymerase sigma factors"/>
    <property type="match status" value="1"/>
</dbReference>
<dbReference type="SUPFAM" id="SSF88946">
    <property type="entry name" value="Sigma2 domain of RNA polymerase sigma factors"/>
    <property type="match status" value="1"/>
</dbReference>
<reference evidence="8" key="1">
    <citation type="submission" date="2020-10" db="EMBL/GenBank/DDBJ databases">
        <title>Taxonomic study of unclassified bacteria belonging to the class Ktedonobacteria.</title>
        <authorList>
            <person name="Yabe S."/>
            <person name="Wang C.M."/>
            <person name="Zheng Y."/>
            <person name="Sakai Y."/>
            <person name="Cavaletti L."/>
            <person name="Monciardini P."/>
            <person name="Donadio S."/>
        </authorList>
    </citation>
    <scope>NUCLEOTIDE SEQUENCE</scope>
    <source>
        <strain evidence="8">ID150040</strain>
    </source>
</reference>
<comment type="caution">
    <text evidence="8">The sequence shown here is derived from an EMBL/GenBank/DDBJ whole genome shotgun (WGS) entry which is preliminary data.</text>
</comment>
<dbReference type="InterPro" id="IPR014284">
    <property type="entry name" value="RNA_pol_sigma-70_dom"/>
</dbReference>
<dbReference type="AlphaFoldDB" id="A0A8J3MY76"/>
<evidence type="ECO:0000256" key="1">
    <source>
        <dbReference type="ARBA" id="ARBA00010641"/>
    </source>
</evidence>
<evidence type="ECO:0000256" key="5">
    <source>
        <dbReference type="ARBA" id="ARBA00023163"/>
    </source>
</evidence>
<dbReference type="InterPro" id="IPR039425">
    <property type="entry name" value="RNA_pol_sigma-70-like"/>
</dbReference>
<evidence type="ECO:0000256" key="2">
    <source>
        <dbReference type="ARBA" id="ARBA00023015"/>
    </source>
</evidence>
<keyword evidence="5" id="KW-0804">Transcription</keyword>
<organism evidence="8 9">
    <name type="scientific">Reticulibacter mediterranei</name>
    <dbReference type="NCBI Taxonomy" id="2778369"/>
    <lineage>
        <taxon>Bacteria</taxon>
        <taxon>Bacillati</taxon>
        <taxon>Chloroflexota</taxon>
        <taxon>Ktedonobacteria</taxon>
        <taxon>Ktedonobacterales</taxon>
        <taxon>Reticulibacteraceae</taxon>
        <taxon>Reticulibacter</taxon>
    </lineage>
</organism>
<dbReference type="InterPro" id="IPR036388">
    <property type="entry name" value="WH-like_DNA-bd_sf"/>
</dbReference>
<dbReference type="Gene3D" id="1.10.1740.10">
    <property type="match status" value="1"/>
</dbReference>
<dbReference type="Pfam" id="PF08281">
    <property type="entry name" value="Sigma70_r4_2"/>
    <property type="match status" value="1"/>
</dbReference>
<evidence type="ECO:0000259" key="7">
    <source>
        <dbReference type="Pfam" id="PF08281"/>
    </source>
</evidence>
<dbReference type="EMBL" id="BNJK01000001">
    <property type="protein sequence ID" value="GHO91734.1"/>
    <property type="molecule type" value="Genomic_DNA"/>
</dbReference>
<dbReference type="Pfam" id="PF04542">
    <property type="entry name" value="Sigma70_r2"/>
    <property type="match status" value="1"/>
</dbReference>
<keyword evidence="3" id="KW-0731">Sigma factor</keyword>
<dbReference type="InterPro" id="IPR013325">
    <property type="entry name" value="RNA_pol_sigma_r2"/>
</dbReference>
<gene>
    <name evidence="8" type="ORF">KSF_017820</name>
</gene>
<dbReference type="InterPro" id="IPR013324">
    <property type="entry name" value="RNA_pol_sigma_r3/r4-like"/>
</dbReference>
<keyword evidence="4" id="KW-0238">DNA-binding</keyword>
<keyword evidence="9" id="KW-1185">Reference proteome</keyword>
<dbReference type="Proteomes" id="UP000597444">
    <property type="component" value="Unassembled WGS sequence"/>
</dbReference>
<comment type="similarity">
    <text evidence="1">Belongs to the sigma-70 factor family. ECF subfamily.</text>
</comment>
<name>A0A8J3MY76_9CHLR</name>